<evidence type="ECO:0000256" key="2">
    <source>
        <dbReference type="ARBA" id="ARBA00023295"/>
    </source>
</evidence>
<reference evidence="6" key="1">
    <citation type="submission" date="2016-10" db="EMBL/GenBank/DDBJ databases">
        <authorList>
            <person name="de Groot N.N."/>
        </authorList>
    </citation>
    <scope>NUCLEOTIDE SEQUENCE [LARGE SCALE GENOMIC DNA]</scope>
    <source>
        <strain evidence="6">BP1-145</strain>
    </source>
</reference>
<keyword evidence="2" id="KW-0326">Glycosidase</keyword>
<dbReference type="Gene3D" id="2.60.220.20">
    <property type="entry name" value="putative beta-Galactosidase from caulobacter crescentus"/>
    <property type="match status" value="1"/>
</dbReference>
<dbReference type="AlphaFoldDB" id="A0A1H0IF24"/>
<dbReference type="Pfam" id="PF02449">
    <property type="entry name" value="Glyco_hydro_42"/>
    <property type="match status" value="1"/>
</dbReference>
<dbReference type="InterPro" id="IPR040719">
    <property type="entry name" value="DUF5597"/>
</dbReference>
<evidence type="ECO:0000256" key="1">
    <source>
        <dbReference type="ARBA" id="ARBA00022801"/>
    </source>
</evidence>
<keyword evidence="1" id="KW-0378">Hydrolase</keyword>
<dbReference type="GO" id="GO:0004565">
    <property type="term" value="F:beta-galactosidase activity"/>
    <property type="evidence" value="ECO:0007669"/>
    <property type="project" value="InterPro"/>
</dbReference>
<dbReference type="Proteomes" id="UP000199134">
    <property type="component" value="Unassembled WGS sequence"/>
</dbReference>
<organism evidence="5 6">
    <name type="scientific">Prevotella communis</name>
    <dbReference type="NCBI Taxonomy" id="2913614"/>
    <lineage>
        <taxon>Bacteria</taxon>
        <taxon>Pseudomonadati</taxon>
        <taxon>Bacteroidota</taxon>
        <taxon>Bacteroidia</taxon>
        <taxon>Bacteroidales</taxon>
        <taxon>Prevotellaceae</taxon>
        <taxon>Prevotella</taxon>
    </lineage>
</organism>
<protein>
    <submittedName>
        <fullName evidence="5">Beta-galactosidase</fullName>
    </submittedName>
</protein>
<feature type="domain" description="DUF5597" evidence="4">
    <location>
        <begin position="430"/>
        <end position="555"/>
    </location>
</feature>
<comment type="caution">
    <text evidence="5">The sequence shown here is derived from an EMBL/GenBank/DDBJ whole genome shotgun (WGS) entry which is preliminary data.</text>
</comment>
<accession>A0A1H0IF24</accession>
<dbReference type="Gene3D" id="3.20.20.80">
    <property type="entry name" value="Glycosidases"/>
    <property type="match status" value="1"/>
</dbReference>
<dbReference type="GO" id="GO:0005975">
    <property type="term" value="P:carbohydrate metabolic process"/>
    <property type="evidence" value="ECO:0007669"/>
    <property type="project" value="InterPro"/>
</dbReference>
<feature type="domain" description="Glycoside hydrolase family 42 N-terminal" evidence="3">
    <location>
        <begin position="70"/>
        <end position="241"/>
    </location>
</feature>
<evidence type="ECO:0000313" key="5">
    <source>
        <dbReference type="EMBL" id="SDO29671.1"/>
    </source>
</evidence>
<evidence type="ECO:0000259" key="4">
    <source>
        <dbReference type="Pfam" id="PF18120"/>
    </source>
</evidence>
<dbReference type="InterPro" id="IPR013529">
    <property type="entry name" value="Glyco_hydro_42_N"/>
</dbReference>
<dbReference type="Pfam" id="PF18120">
    <property type="entry name" value="DUF5597"/>
    <property type="match status" value="1"/>
</dbReference>
<evidence type="ECO:0000313" key="6">
    <source>
        <dbReference type="Proteomes" id="UP000199134"/>
    </source>
</evidence>
<proteinExistence type="predicted"/>
<name>A0A1H0IF24_9BACT</name>
<dbReference type="SUPFAM" id="SSF51445">
    <property type="entry name" value="(Trans)glycosidases"/>
    <property type="match status" value="1"/>
</dbReference>
<evidence type="ECO:0000259" key="3">
    <source>
        <dbReference type="Pfam" id="PF02449"/>
    </source>
</evidence>
<dbReference type="EMBL" id="FNIW01000014">
    <property type="protein sequence ID" value="SDO29671.1"/>
    <property type="molecule type" value="Genomic_DNA"/>
</dbReference>
<gene>
    <name evidence="5" type="ORF">SAMN04487900_11468</name>
</gene>
<dbReference type="GO" id="GO:0009341">
    <property type="term" value="C:beta-galactosidase complex"/>
    <property type="evidence" value="ECO:0007669"/>
    <property type="project" value="InterPro"/>
</dbReference>
<dbReference type="InterPro" id="IPR017853">
    <property type="entry name" value="GH"/>
</dbReference>
<sequence>MWHKIISRLLDDMKNLLISLLLCILAMGAQAQRQPRLEHRDNSTARIVVNDRPMLMIGGELGNSSASTPEDVKRTFSHLHKMGLNTVLVPVSWELIEPQEGEFDMGTLDVILSEARHNELKVVLLWFGAWKNSMSCYAPEWFKRDVKRFPRAHTSEGVPVEEASSLSKNVLEADKRAFCHVMAYLRDHDALEQTVIMVQVENEIGMIEVPRDYSANATRLYQSAVPKQLTDYLKRHQESLHPYLKEKLQPQAKAGANWAQLFGDDIYTEEIFQTWTYATYVEQIAKAGREIYNLPMYVNVALNSRDRKPGQYPSGGPLAHLIDLWHCGAPSIDVLGVDIYDKGIKSWLAKYHQPNNPLFVPEIRLEDKDAMYALYAFGHHGAMGFCPFSIENYPLTTVSNANDWKQMDFSQDDQLNAFSAVGTSRSPLVAAYQLLRQAEPLILERQGTKDMDAVLLDNEQREAEIVTADGFRFTIRHSYSLGWEPGAKGTEWPETACIILRLGKEDYLVIGSGGVVTFQQRIGLAKCEEVEIVDGKQRIIRHLNGDQTHQGRHVRIPVGEFQIQHFKLYRY</sequence>